<keyword evidence="2" id="KW-1185">Reference proteome</keyword>
<dbReference type="Proteomes" id="UP000640930">
    <property type="component" value="Unassembled WGS sequence"/>
</dbReference>
<name>A0ABR8XFM5_9BACL</name>
<protein>
    <submittedName>
        <fullName evidence="1">Uncharacterized protein</fullName>
    </submittedName>
</protein>
<dbReference type="EMBL" id="JACSQA010000029">
    <property type="protein sequence ID" value="MBD8028029.1"/>
    <property type="molecule type" value="Genomic_DNA"/>
</dbReference>
<sequence length="71" mass="8443">MATSKAKKKRLKTMREQGKDITLLRGQSGFSTHERMTKTKLETLEKGYKKHKRHFREEEDHSNGNVFYVFL</sequence>
<reference evidence="1 2" key="1">
    <citation type="submission" date="2020-08" db="EMBL/GenBank/DDBJ databases">
        <title>A Genomic Blueprint of the Chicken Gut Microbiome.</title>
        <authorList>
            <person name="Gilroy R."/>
            <person name="Ravi A."/>
            <person name="Getino M."/>
            <person name="Pursley I."/>
            <person name="Horton D.L."/>
            <person name="Alikhan N.-F."/>
            <person name="Baker D."/>
            <person name="Gharbi K."/>
            <person name="Hall N."/>
            <person name="Watson M."/>
            <person name="Adriaenssens E.M."/>
            <person name="Foster-Nyarko E."/>
            <person name="Jarju S."/>
            <person name="Secka A."/>
            <person name="Antonio M."/>
            <person name="Oren A."/>
            <person name="Chaudhuri R."/>
            <person name="La Ragione R.M."/>
            <person name="Hildebrand F."/>
            <person name="Pallen M.J."/>
        </authorList>
    </citation>
    <scope>NUCLEOTIDE SEQUENCE [LARGE SCALE GENOMIC DNA]</scope>
    <source>
        <strain evidence="1 2">Re31</strain>
    </source>
</reference>
<evidence type="ECO:0000313" key="1">
    <source>
        <dbReference type="EMBL" id="MBD8028029.1"/>
    </source>
</evidence>
<evidence type="ECO:0000313" key="2">
    <source>
        <dbReference type="Proteomes" id="UP000640930"/>
    </source>
</evidence>
<accession>A0ABR8XFM5</accession>
<gene>
    <name evidence="1" type="ORF">H9636_15370</name>
</gene>
<dbReference type="RefSeq" id="WP_191708447.1">
    <property type="nucleotide sequence ID" value="NZ_JACSQA010000029.1"/>
</dbReference>
<comment type="caution">
    <text evidence="1">The sequence shown here is derived from an EMBL/GenBank/DDBJ whole genome shotgun (WGS) entry which is preliminary data.</text>
</comment>
<proteinExistence type="predicted"/>
<organism evidence="1 2">
    <name type="scientific">Ureibacillus galli</name>
    <dbReference type="NCBI Taxonomy" id="2762222"/>
    <lineage>
        <taxon>Bacteria</taxon>
        <taxon>Bacillati</taxon>
        <taxon>Bacillota</taxon>
        <taxon>Bacilli</taxon>
        <taxon>Bacillales</taxon>
        <taxon>Caryophanaceae</taxon>
        <taxon>Ureibacillus</taxon>
    </lineage>
</organism>